<dbReference type="RefSeq" id="WP_153042183.1">
    <property type="nucleotide sequence ID" value="NZ_JBHSYQ010000004.1"/>
</dbReference>
<sequence length="112" mass="13479">MTWDAVRRLGFGVLELKPWELWELTWQEFWEMYEGWQIRRQYEHEHTRYLATMMVNTSLGAPKRPLQAKSLYPLPELDGKPKATTAEEIEAFRQRISKKLGREIIFQKPIKE</sequence>
<dbReference type="Proteomes" id="UP001596405">
    <property type="component" value="Unassembled WGS sequence"/>
</dbReference>
<evidence type="ECO:0000313" key="2">
    <source>
        <dbReference type="Proteomes" id="UP001596405"/>
    </source>
</evidence>
<gene>
    <name evidence="1" type="ORF">ACFQHR_10590</name>
</gene>
<protein>
    <submittedName>
        <fullName evidence="1">Phage tail assembly chaperone</fullName>
    </submittedName>
</protein>
<keyword evidence="2" id="KW-1185">Reference proteome</keyword>
<evidence type="ECO:0000313" key="1">
    <source>
        <dbReference type="EMBL" id="MFC6998074.1"/>
    </source>
</evidence>
<comment type="caution">
    <text evidence="1">The sequence shown here is derived from an EMBL/GenBank/DDBJ whole genome shotgun (WGS) entry which is preliminary data.</text>
</comment>
<dbReference type="EMBL" id="JBHSYQ010000004">
    <property type="protein sequence ID" value="MFC6998074.1"/>
    <property type="molecule type" value="Genomic_DNA"/>
</dbReference>
<accession>A0ABW2DJS1</accession>
<reference evidence="2" key="1">
    <citation type="journal article" date="2019" name="Int. J. Syst. Evol. Microbiol.">
        <title>The Global Catalogue of Microorganisms (GCM) 10K type strain sequencing project: providing services to taxonomists for standard genome sequencing and annotation.</title>
        <authorList>
            <consortium name="The Broad Institute Genomics Platform"/>
            <consortium name="The Broad Institute Genome Sequencing Center for Infectious Disease"/>
            <person name="Wu L."/>
            <person name="Ma J."/>
        </authorList>
    </citation>
    <scope>NUCLEOTIDE SEQUENCE [LARGE SCALE GENOMIC DNA]</scope>
    <source>
        <strain evidence="2">CGMCC 4.7393</strain>
    </source>
</reference>
<name>A0ABW2DJS1_9BACT</name>
<proteinExistence type="predicted"/>
<organism evidence="1 2">
    <name type="scientific">Rufibacter roseus</name>
    <dbReference type="NCBI Taxonomy" id="1567108"/>
    <lineage>
        <taxon>Bacteria</taxon>
        <taxon>Pseudomonadati</taxon>
        <taxon>Bacteroidota</taxon>
        <taxon>Cytophagia</taxon>
        <taxon>Cytophagales</taxon>
        <taxon>Hymenobacteraceae</taxon>
        <taxon>Rufibacter</taxon>
    </lineage>
</organism>